<reference evidence="1 2" key="1">
    <citation type="submission" date="2016-01" db="EMBL/GenBank/DDBJ databases">
        <title>Draft Genome Sequences of Seven Thermophilic Sporeformers Isolated from Foods.</title>
        <authorList>
            <person name="Berendsen E.M."/>
            <person name="Wells-Bennik M.H."/>
            <person name="Krawcyk A.O."/>
            <person name="De Jong A."/>
            <person name="Holsappel S."/>
            <person name="Eijlander R.T."/>
            <person name="Kuipers O.P."/>
        </authorList>
    </citation>
    <scope>NUCLEOTIDE SEQUENCE [LARGE SCALE GENOMIC DNA]</scope>
    <source>
        <strain evidence="1 2">B4119</strain>
    </source>
</reference>
<dbReference type="STRING" id="81408.B4119_1562"/>
<dbReference type="SUPFAM" id="SSF47240">
    <property type="entry name" value="Ferritin-like"/>
    <property type="match status" value="1"/>
</dbReference>
<dbReference type="GO" id="GO:0010124">
    <property type="term" value="P:phenylacetate catabolic process"/>
    <property type="evidence" value="ECO:0007669"/>
    <property type="project" value="InterPro"/>
</dbReference>
<dbReference type="NCBIfam" id="TIGR02158">
    <property type="entry name" value="PA_CoA_Oxy3"/>
    <property type="match status" value="1"/>
</dbReference>
<name>A0A150LRL8_9BACL</name>
<protein>
    <recommendedName>
        <fullName evidence="3">Phenylacetate-CoA oxygenase, PaaI subunit</fullName>
    </recommendedName>
</protein>
<dbReference type="InterPro" id="IPR007814">
    <property type="entry name" value="PaaA_PaaC"/>
</dbReference>
<dbReference type="InterPro" id="IPR011882">
    <property type="entry name" value="PaaC"/>
</dbReference>
<dbReference type="AlphaFoldDB" id="A0A150LRL8"/>
<dbReference type="PANTHER" id="PTHR30458:SF0">
    <property type="entry name" value="1,2-PHENYLACETYL-COA EPOXIDASE, SUBUNIT C"/>
    <property type="match status" value="1"/>
</dbReference>
<organism evidence="1 2">
    <name type="scientific">Saccharococcus caldoxylosilyticus</name>
    <dbReference type="NCBI Taxonomy" id="81408"/>
    <lineage>
        <taxon>Bacteria</taxon>
        <taxon>Bacillati</taxon>
        <taxon>Bacillota</taxon>
        <taxon>Bacilli</taxon>
        <taxon>Bacillales</taxon>
        <taxon>Anoxybacillaceae</taxon>
        <taxon>Saccharococcus</taxon>
    </lineage>
</organism>
<dbReference type="EMBL" id="LQYS01000041">
    <property type="protein sequence ID" value="KYD14512.1"/>
    <property type="molecule type" value="Genomic_DNA"/>
</dbReference>
<dbReference type="GO" id="GO:0005829">
    <property type="term" value="C:cytosol"/>
    <property type="evidence" value="ECO:0007669"/>
    <property type="project" value="TreeGrafter"/>
</dbReference>
<dbReference type="Pfam" id="PF05138">
    <property type="entry name" value="PaaA_PaaC"/>
    <property type="match status" value="1"/>
</dbReference>
<accession>A0A150LRL8</accession>
<dbReference type="PANTHER" id="PTHR30458">
    <property type="entry name" value="PHENYLACETIC ACID DEGRADATION PROTEIN PAA"/>
    <property type="match status" value="1"/>
</dbReference>
<dbReference type="InterPro" id="IPR052703">
    <property type="entry name" value="Aromatic_CoA_ox/epox"/>
</dbReference>
<evidence type="ECO:0008006" key="3">
    <source>
        <dbReference type="Google" id="ProtNLM"/>
    </source>
</evidence>
<sequence>MGRRDQAMKITKPEELHQHPEYKEALVELLFQLADDDFILSYRGSEWLGLAPHIEEDIAFSSINQDTMGHAAMYYQLLEDIGIGKADDLAHQRPSSERRNAVLLEEVNGPGHYLHEPRYDWAFAVVRHYFYTQAKKVRIGSLKHSSYEPLAQVAVKINMELYYHLMHWRTWFIQLTNAQGEARERMKNAVAKVFEDFGGVLTLGAKGDRMVEFGLIESEETLKQRWAQAMKPIFEEVNLDLPSEFGMKRGNGRNGEHTADLDEAIMTLSEVYRLDPLTAW</sequence>
<dbReference type="RefSeq" id="WP_061579430.1">
    <property type="nucleotide sequence ID" value="NZ_LQYS01000041.1"/>
</dbReference>
<evidence type="ECO:0000313" key="1">
    <source>
        <dbReference type="EMBL" id="KYD14512.1"/>
    </source>
</evidence>
<dbReference type="PIRSF" id="PIRSF037834">
    <property type="entry name" value="PA_CoA_Oase3"/>
    <property type="match status" value="1"/>
</dbReference>
<evidence type="ECO:0000313" key="2">
    <source>
        <dbReference type="Proteomes" id="UP000075455"/>
    </source>
</evidence>
<gene>
    <name evidence="1" type="ORF">B4119_1562</name>
</gene>
<dbReference type="Proteomes" id="UP000075455">
    <property type="component" value="Unassembled WGS sequence"/>
</dbReference>
<comment type="caution">
    <text evidence="1">The sequence shown here is derived from an EMBL/GenBank/DDBJ whole genome shotgun (WGS) entry which is preliminary data.</text>
</comment>
<dbReference type="InterPro" id="IPR012347">
    <property type="entry name" value="Ferritin-like"/>
</dbReference>
<proteinExistence type="predicted"/>
<dbReference type="Gene3D" id="1.20.1260.10">
    <property type="match status" value="1"/>
</dbReference>
<dbReference type="PATRIC" id="fig|81408.3.peg.3626"/>
<dbReference type="InterPro" id="IPR009078">
    <property type="entry name" value="Ferritin-like_SF"/>
</dbReference>
<dbReference type="eggNOG" id="COG3396">
    <property type="taxonomic scope" value="Bacteria"/>
</dbReference>